<keyword evidence="7" id="KW-0378">Hydrolase</keyword>
<dbReference type="Gene3D" id="1.20.1050.60">
    <property type="entry name" value="alpha-1,2-mannosidase"/>
    <property type="match status" value="1"/>
</dbReference>
<evidence type="ECO:0000259" key="5">
    <source>
        <dbReference type="Pfam" id="PF07971"/>
    </source>
</evidence>
<dbReference type="EMBL" id="CP083680">
    <property type="protein sequence ID" value="UYU65244.1"/>
    <property type="molecule type" value="Genomic_DNA"/>
</dbReference>
<keyword evidence="7" id="KW-0326">Glycosidase</keyword>
<dbReference type="GO" id="GO:0000224">
    <property type="term" value="F:peptide-N4-(N-acetyl-beta-glucosaminyl)asparagine amidase activity"/>
    <property type="evidence" value="ECO:0007669"/>
    <property type="project" value="TreeGrafter"/>
</dbReference>
<dbReference type="PANTHER" id="PTHR12143:SF39">
    <property type="entry name" value="SECRETED PROTEIN"/>
    <property type="match status" value="1"/>
</dbReference>
<sequence length="719" mass="81254">MKTNNRIKWMISLSFILFIPSTNIAQNAGQAPQTNYAQMVDTRIGSKGNGLSCGFTYIGASYPFGMMQFTPSFFSPQKGIVVNQMSGSGCPHMGNFPVLPISGKVTKSPKNMEDFPTYKEIREATAGCLSLQMKDDIICDVTVSKRSGIARFIFPADKKEGTVLIGAGVSSTTLSNAYIKITSPSSCEGYAEGGDFCGYKTDYRIFFAAEFNHKAKEYGTWKGNSIREDRKQIGGAQSGGYFTFDTEQSASVEYKIAISYVSVENAKENLRMDNENRNYQQVLSDTRHEWNKQLGKIEVHSDNPDKLTQFYTHWYHTLIHPNIFNDINGEYIGADFAVHKVTFGREYYTTFSGWDTYRTQCQLLAMFYPQEASDMMQSAIDFAEQAGGYGRWIAANIETGVMHGDPMPIIIANTYAFGAQNFDIQTAYKHMKRGACTPGTYSQNVEVRPGLSNYIEKGIENASLCLEYVSSDYAIGQFALQAMKNKKEASFFMKRSLNWKNLYDPSTRWLRSRHNHDLNWKHPDHDWREATKENYFWMVPHNLETLIDTIGGKKAASNRLDSLFVRLNAGYDDHYFAAGNEPDFQVPWIYNWTDRPYKTSETVHRILNEMYTSKADGMPGNDDCGSMGSWYVFASIGLYPMIPGIAGFSVSLPYFNNITLHFPKGKLKIKGGDFSKSYINGMKINDVKSNKTWIDWAEIVNGGFIEYKADNKANKKWGL</sequence>
<evidence type="ECO:0000313" key="8">
    <source>
        <dbReference type="Proteomes" id="UP001156218"/>
    </source>
</evidence>
<dbReference type="Gene3D" id="2.70.98.10">
    <property type="match status" value="1"/>
</dbReference>
<dbReference type="EC" id="3.2.1.-" evidence="7"/>
<dbReference type="AlphaFoldDB" id="A0A173T5Z9"/>
<name>A0A173T5Z9_BACT4</name>
<comment type="subunit">
    <text evidence="2">Monomer.</text>
</comment>
<keyword evidence="4" id="KW-0732">Signal</keyword>
<proteinExistence type="predicted"/>
<reference evidence="7 8" key="1">
    <citation type="submission" date="2021-06" db="EMBL/GenBank/DDBJ databases">
        <title>Interrogation of the integrated mobile genetic elements in gut-associated Bacteroides with a consensus prediction approach.</title>
        <authorList>
            <person name="Campbell D.E."/>
            <person name="Leigh J.R."/>
            <person name="Kim T."/>
            <person name="England W."/>
            <person name="Whitaker R.J."/>
            <person name="Degnan P.H."/>
        </authorList>
    </citation>
    <scope>NUCLEOTIDE SEQUENCE [LARGE SCALE GENOMIC DNA]</scope>
    <source>
        <strain evidence="7 8">WAL8669</strain>
    </source>
</reference>
<dbReference type="GO" id="GO:0006516">
    <property type="term" value="P:glycoprotein catabolic process"/>
    <property type="evidence" value="ECO:0007669"/>
    <property type="project" value="TreeGrafter"/>
</dbReference>
<organism evidence="7 8">
    <name type="scientific">Bacteroides thetaiotaomicron</name>
    <dbReference type="NCBI Taxonomy" id="818"/>
    <lineage>
        <taxon>Bacteria</taxon>
        <taxon>Pseudomonadati</taxon>
        <taxon>Bacteroidota</taxon>
        <taxon>Bacteroidia</taxon>
        <taxon>Bacteroidales</taxon>
        <taxon>Bacteroidaceae</taxon>
        <taxon>Bacteroides</taxon>
    </lineage>
</organism>
<evidence type="ECO:0000313" key="7">
    <source>
        <dbReference type="EMBL" id="UYU65244.1"/>
    </source>
</evidence>
<keyword evidence="3" id="KW-0106">Calcium</keyword>
<dbReference type="GO" id="GO:0016798">
    <property type="term" value="F:hydrolase activity, acting on glycosyl bonds"/>
    <property type="evidence" value="ECO:0007669"/>
    <property type="project" value="UniProtKB-KW"/>
</dbReference>
<dbReference type="PANTHER" id="PTHR12143">
    <property type="entry name" value="PEPTIDE N-GLYCANASE PNGASE -RELATED"/>
    <property type="match status" value="1"/>
</dbReference>
<protein>
    <submittedName>
        <fullName evidence="7">GH92 family glycosyl hydrolase</fullName>
        <ecNumber evidence="7">3.2.1.-</ecNumber>
    </submittedName>
</protein>
<feature type="chain" id="PRO_5014250331" evidence="4">
    <location>
        <begin position="26"/>
        <end position="719"/>
    </location>
</feature>
<dbReference type="InterPro" id="IPR041371">
    <property type="entry name" value="GH92_N"/>
</dbReference>
<evidence type="ECO:0000256" key="4">
    <source>
        <dbReference type="SAM" id="SignalP"/>
    </source>
</evidence>
<dbReference type="NCBIfam" id="TIGR01180">
    <property type="entry name" value="aman2_put"/>
    <property type="match status" value="1"/>
</dbReference>
<dbReference type="Gene3D" id="1.20.1610.10">
    <property type="entry name" value="alpha-1,2-mannosidases domains"/>
    <property type="match status" value="1"/>
</dbReference>
<comment type="cofactor">
    <cofactor evidence="1">
        <name>Ca(2+)</name>
        <dbReference type="ChEBI" id="CHEBI:29108"/>
    </cofactor>
</comment>
<dbReference type="InterPro" id="IPR008928">
    <property type="entry name" value="6-hairpin_glycosidase_sf"/>
</dbReference>
<evidence type="ECO:0000256" key="2">
    <source>
        <dbReference type="ARBA" id="ARBA00011245"/>
    </source>
</evidence>
<dbReference type="RefSeq" id="WP_053088274.1">
    <property type="nucleotide sequence ID" value="NZ_CAXSXH010000001.1"/>
</dbReference>
<dbReference type="Pfam" id="PF07971">
    <property type="entry name" value="Glyco_hydro_92"/>
    <property type="match status" value="1"/>
</dbReference>
<evidence type="ECO:0000256" key="1">
    <source>
        <dbReference type="ARBA" id="ARBA00001913"/>
    </source>
</evidence>
<dbReference type="InterPro" id="IPR050883">
    <property type="entry name" value="PNGase"/>
</dbReference>
<dbReference type="GO" id="GO:0005829">
    <property type="term" value="C:cytosol"/>
    <property type="evidence" value="ECO:0007669"/>
    <property type="project" value="TreeGrafter"/>
</dbReference>
<feature type="domain" description="Glycosyl hydrolase family 92 N-terminal" evidence="6">
    <location>
        <begin position="39"/>
        <end position="259"/>
    </location>
</feature>
<feature type="domain" description="Glycosyl hydrolase family 92" evidence="5">
    <location>
        <begin position="265"/>
        <end position="708"/>
    </location>
</feature>
<dbReference type="Gene3D" id="3.30.2080.10">
    <property type="entry name" value="GH92 mannosidase domain"/>
    <property type="match status" value="1"/>
</dbReference>
<dbReference type="InterPro" id="IPR012939">
    <property type="entry name" value="Glyco_hydro_92"/>
</dbReference>
<dbReference type="Proteomes" id="UP001156218">
    <property type="component" value="Chromosome"/>
</dbReference>
<feature type="signal peptide" evidence="4">
    <location>
        <begin position="1"/>
        <end position="25"/>
    </location>
</feature>
<accession>A0A173T5Z9</accession>
<dbReference type="GO" id="GO:0030246">
    <property type="term" value="F:carbohydrate binding"/>
    <property type="evidence" value="ECO:0007669"/>
    <property type="project" value="InterPro"/>
</dbReference>
<evidence type="ECO:0000259" key="6">
    <source>
        <dbReference type="Pfam" id="PF17678"/>
    </source>
</evidence>
<gene>
    <name evidence="7" type="ORF">KQP68_16890</name>
</gene>
<evidence type="ECO:0000256" key="3">
    <source>
        <dbReference type="ARBA" id="ARBA00022837"/>
    </source>
</evidence>
<dbReference type="GO" id="GO:0005975">
    <property type="term" value="P:carbohydrate metabolic process"/>
    <property type="evidence" value="ECO:0007669"/>
    <property type="project" value="InterPro"/>
</dbReference>
<dbReference type="InterPro" id="IPR005887">
    <property type="entry name" value="GH92_a_mannosidase_put"/>
</dbReference>
<dbReference type="Pfam" id="PF17678">
    <property type="entry name" value="Glyco_hydro_92N"/>
    <property type="match status" value="1"/>
</dbReference>
<dbReference type="SUPFAM" id="SSF48208">
    <property type="entry name" value="Six-hairpin glycosidases"/>
    <property type="match status" value="1"/>
</dbReference>
<dbReference type="InterPro" id="IPR014718">
    <property type="entry name" value="GH-type_carb-bd"/>
</dbReference>